<dbReference type="PRINTS" id="PR00344">
    <property type="entry name" value="BCTRLSENSOR"/>
</dbReference>
<dbReference type="PANTHER" id="PTHR45436">
    <property type="entry name" value="SENSOR HISTIDINE KINASE YKOH"/>
    <property type="match status" value="1"/>
</dbReference>
<evidence type="ECO:0000256" key="5">
    <source>
        <dbReference type="ARBA" id="ARBA00022679"/>
    </source>
</evidence>
<feature type="compositionally biased region" description="Basic and acidic residues" evidence="11">
    <location>
        <begin position="88"/>
        <end position="99"/>
    </location>
</feature>
<comment type="caution">
    <text evidence="15">The sequence shown here is derived from an EMBL/GenBank/DDBJ whole genome shotgun (WGS) entry which is preliminary data.</text>
</comment>
<evidence type="ECO:0000256" key="1">
    <source>
        <dbReference type="ARBA" id="ARBA00000085"/>
    </source>
</evidence>
<evidence type="ECO:0000256" key="12">
    <source>
        <dbReference type="SAM" id="Phobius"/>
    </source>
</evidence>
<dbReference type="Gene3D" id="3.30.565.10">
    <property type="entry name" value="Histidine kinase-like ATPase, C-terminal domain"/>
    <property type="match status" value="1"/>
</dbReference>
<dbReference type="CDD" id="cd00082">
    <property type="entry name" value="HisKA"/>
    <property type="match status" value="1"/>
</dbReference>
<dbReference type="SUPFAM" id="SSF47384">
    <property type="entry name" value="Homodimeric domain of signal transducing histidine kinase"/>
    <property type="match status" value="1"/>
</dbReference>
<dbReference type="SUPFAM" id="SSF55874">
    <property type="entry name" value="ATPase domain of HSP90 chaperone/DNA topoisomerase II/histidine kinase"/>
    <property type="match status" value="1"/>
</dbReference>
<dbReference type="InterPro" id="IPR036097">
    <property type="entry name" value="HisK_dim/P_sf"/>
</dbReference>
<dbReference type="PROSITE" id="PS50885">
    <property type="entry name" value="HAMP"/>
    <property type="match status" value="1"/>
</dbReference>
<proteinExistence type="predicted"/>
<dbReference type="Pfam" id="PF00672">
    <property type="entry name" value="HAMP"/>
    <property type="match status" value="1"/>
</dbReference>
<name>A0A7W9TN61_CASDE</name>
<dbReference type="EMBL" id="JACHIB010000008">
    <property type="protein sequence ID" value="MBB6083679.1"/>
    <property type="molecule type" value="Genomic_DNA"/>
</dbReference>
<dbReference type="PROSITE" id="PS50109">
    <property type="entry name" value="HIS_KIN"/>
    <property type="match status" value="1"/>
</dbReference>
<comment type="subcellular location">
    <subcellularLocation>
        <location evidence="2">Membrane</location>
    </subcellularLocation>
</comment>
<dbReference type="InterPro" id="IPR003660">
    <property type="entry name" value="HAMP_dom"/>
</dbReference>
<feature type="domain" description="HAMP" evidence="14">
    <location>
        <begin position="191"/>
        <end position="243"/>
    </location>
</feature>
<dbReference type="Proteomes" id="UP000541136">
    <property type="component" value="Unassembled WGS sequence"/>
</dbReference>
<feature type="domain" description="Histidine kinase" evidence="13">
    <location>
        <begin position="251"/>
        <end position="465"/>
    </location>
</feature>
<dbReference type="InterPro" id="IPR004358">
    <property type="entry name" value="Sig_transdc_His_kin-like_C"/>
</dbReference>
<dbReference type="SUPFAM" id="SSF158472">
    <property type="entry name" value="HAMP domain-like"/>
    <property type="match status" value="1"/>
</dbReference>
<evidence type="ECO:0000256" key="9">
    <source>
        <dbReference type="ARBA" id="ARBA00023012"/>
    </source>
</evidence>
<evidence type="ECO:0000256" key="8">
    <source>
        <dbReference type="ARBA" id="ARBA00022989"/>
    </source>
</evidence>
<dbReference type="GO" id="GO:0000155">
    <property type="term" value="F:phosphorelay sensor kinase activity"/>
    <property type="evidence" value="ECO:0007669"/>
    <property type="project" value="InterPro"/>
</dbReference>
<keyword evidence="9" id="KW-0902">Two-component regulatory system</keyword>
<gene>
    <name evidence="15" type="ORF">HNR28_001718</name>
</gene>
<dbReference type="Gene3D" id="6.10.340.10">
    <property type="match status" value="1"/>
</dbReference>
<feature type="region of interest" description="Disordered" evidence="11">
    <location>
        <begin position="86"/>
        <end position="107"/>
    </location>
</feature>
<evidence type="ECO:0000256" key="2">
    <source>
        <dbReference type="ARBA" id="ARBA00004370"/>
    </source>
</evidence>
<feature type="transmembrane region" description="Helical" evidence="12">
    <location>
        <begin position="172"/>
        <end position="197"/>
    </location>
</feature>
<evidence type="ECO:0000313" key="15">
    <source>
        <dbReference type="EMBL" id="MBB6083679.1"/>
    </source>
</evidence>
<evidence type="ECO:0000256" key="3">
    <source>
        <dbReference type="ARBA" id="ARBA00012438"/>
    </source>
</evidence>
<keyword evidence="7 15" id="KW-0418">Kinase</keyword>
<evidence type="ECO:0000256" key="10">
    <source>
        <dbReference type="ARBA" id="ARBA00023136"/>
    </source>
</evidence>
<reference evidence="15 16" key="1">
    <citation type="submission" date="2020-08" db="EMBL/GenBank/DDBJ databases">
        <title>Genomic Encyclopedia of Type Strains, Phase IV (KMG-IV): sequencing the most valuable type-strain genomes for metagenomic binning, comparative biology and taxonomic classification.</title>
        <authorList>
            <person name="Goeker M."/>
        </authorList>
    </citation>
    <scope>NUCLEOTIDE SEQUENCE [LARGE SCALE GENOMIC DNA]</scope>
    <source>
        <strain evidence="15 16">DSM 12141</strain>
    </source>
</reference>
<dbReference type="InterPro" id="IPR050428">
    <property type="entry name" value="TCS_sensor_his_kinase"/>
</dbReference>
<evidence type="ECO:0000259" key="14">
    <source>
        <dbReference type="PROSITE" id="PS50885"/>
    </source>
</evidence>
<dbReference type="PANTHER" id="PTHR45436:SF5">
    <property type="entry name" value="SENSOR HISTIDINE KINASE TRCS"/>
    <property type="match status" value="1"/>
</dbReference>
<dbReference type="InterPro" id="IPR036890">
    <property type="entry name" value="HATPase_C_sf"/>
</dbReference>
<sequence>MRSSITFKLFLAILATCIVVALAMGMAVRYSFDSGFDDYIRERENQRLDSLAQALAVDYAEAGGWGFLAGSGDRWGRSLRLSRYGRPGGEHEHERDRDGGPPPGPPLRVTLLDADGGWLAGPRVRPGAELMRHPVTVEGRSVGWLLSPAPMPMVVNDEIDRRFQARQLRATWVIVGLSVLLAALVSLLLARLLLVPVRRLALATRRLADGDFDIRVRVGAPDELGRLARDFNRLAHSLARNARLRRELMADVSHELRTPLAVLRGEIEALQDGLRVPDEAALASLAHEIGRLNRLVDDLHELSLADAGALDYRMQPLDLSALAARALDAVRERYTRAGLALDQDIEPGLRLSGDERRLEQLLANLLENSLRYTDSPGRVRLRLGRRDGRIVLELADTAPAVAPDQLPRLFDRLYRVESSRSRLHGGSGLGLAICRSIVQAHGGGISAAPSDLGGLAIRVEWPLAEARAADAAVGAGGSGGLRAMDEE</sequence>
<accession>A0A7W9TN61</accession>
<organism evidence="15 16">
    <name type="scientific">Castellaniella defragrans</name>
    <name type="common">Alcaligenes defragrans</name>
    <dbReference type="NCBI Taxonomy" id="75697"/>
    <lineage>
        <taxon>Bacteria</taxon>
        <taxon>Pseudomonadati</taxon>
        <taxon>Pseudomonadota</taxon>
        <taxon>Betaproteobacteria</taxon>
        <taxon>Burkholderiales</taxon>
        <taxon>Alcaligenaceae</taxon>
        <taxon>Castellaniella</taxon>
    </lineage>
</organism>
<dbReference type="AlphaFoldDB" id="A0A7W9TN61"/>
<keyword evidence="5 15" id="KW-0808">Transferase</keyword>
<protein>
    <recommendedName>
        <fullName evidence="3">histidine kinase</fullName>
        <ecNumber evidence="3">2.7.13.3</ecNumber>
    </recommendedName>
</protein>
<dbReference type="InterPro" id="IPR005467">
    <property type="entry name" value="His_kinase_dom"/>
</dbReference>
<keyword evidence="10 12" id="KW-0472">Membrane</keyword>
<evidence type="ECO:0000256" key="6">
    <source>
        <dbReference type="ARBA" id="ARBA00022692"/>
    </source>
</evidence>
<keyword evidence="8 12" id="KW-1133">Transmembrane helix</keyword>
<keyword evidence="6 12" id="KW-0812">Transmembrane</keyword>
<dbReference type="Gene3D" id="1.10.287.130">
    <property type="match status" value="1"/>
</dbReference>
<evidence type="ECO:0000313" key="16">
    <source>
        <dbReference type="Proteomes" id="UP000541136"/>
    </source>
</evidence>
<dbReference type="Pfam" id="PF00512">
    <property type="entry name" value="HisKA"/>
    <property type="match status" value="1"/>
</dbReference>
<dbReference type="InterPro" id="IPR003594">
    <property type="entry name" value="HATPase_dom"/>
</dbReference>
<comment type="catalytic activity">
    <reaction evidence="1">
        <text>ATP + protein L-histidine = ADP + protein N-phospho-L-histidine.</text>
        <dbReference type="EC" id="2.7.13.3"/>
    </reaction>
</comment>
<evidence type="ECO:0000259" key="13">
    <source>
        <dbReference type="PROSITE" id="PS50109"/>
    </source>
</evidence>
<dbReference type="SMART" id="SM00304">
    <property type="entry name" value="HAMP"/>
    <property type="match status" value="1"/>
</dbReference>
<dbReference type="SMART" id="SM00388">
    <property type="entry name" value="HisKA"/>
    <property type="match status" value="1"/>
</dbReference>
<dbReference type="CDD" id="cd06225">
    <property type="entry name" value="HAMP"/>
    <property type="match status" value="1"/>
</dbReference>
<dbReference type="EC" id="2.7.13.3" evidence="3"/>
<evidence type="ECO:0000256" key="11">
    <source>
        <dbReference type="SAM" id="MobiDB-lite"/>
    </source>
</evidence>
<dbReference type="SMART" id="SM00387">
    <property type="entry name" value="HATPase_c"/>
    <property type="match status" value="1"/>
</dbReference>
<dbReference type="GO" id="GO:0005886">
    <property type="term" value="C:plasma membrane"/>
    <property type="evidence" value="ECO:0007669"/>
    <property type="project" value="TreeGrafter"/>
</dbReference>
<dbReference type="InterPro" id="IPR003661">
    <property type="entry name" value="HisK_dim/P_dom"/>
</dbReference>
<keyword evidence="4" id="KW-0597">Phosphoprotein</keyword>
<evidence type="ECO:0000256" key="7">
    <source>
        <dbReference type="ARBA" id="ARBA00022777"/>
    </source>
</evidence>
<evidence type="ECO:0000256" key="4">
    <source>
        <dbReference type="ARBA" id="ARBA00022553"/>
    </source>
</evidence>
<dbReference type="RefSeq" id="WP_151025022.1">
    <property type="nucleotide sequence ID" value="NZ_JACHIB010000008.1"/>
</dbReference>
<dbReference type="Pfam" id="PF02518">
    <property type="entry name" value="HATPase_c"/>
    <property type="match status" value="1"/>
</dbReference>